<dbReference type="PROSITE" id="PS50850">
    <property type="entry name" value="MFS"/>
    <property type="match status" value="1"/>
</dbReference>
<dbReference type="InterPro" id="IPR010290">
    <property type="entry name" value="TM_effector"/>
</dbReference>
<organism evidence="9 10">
    <name type="scientific">Kribbella orskensis</name>
    <dbReference type="NCBI Taxonomy" id="2512216"/>
    <lineage>
        <taxon>Bacteria</taxon>
        <taxon>Bacillati</taxon>
        <taxon>Actinomycetota</taxon>
        <taxon>Actinomycetes</taxon>
        <taxon>Propionibacteriales</taxon>
        <taxon>Kribbellaceae</taxon>
        <taxon>Kribbella</taxon>
    </lineage>
</organism>
<gene>
    <name evidence="9" type="ORF">EV644_119126</name>
</gene>
<sequence length="410" mass="42138">MPWVVRGEFRKLWIGQAVSAGGTAITTVALPLVAVVALGATPFEMGLLAALTVLPHLLFGLPAGVWVDRLSLRRLLVVSDVGRALLLGAIPVLSAFGLLRMEHLYVVALLAGVLTLLSDTASMTLLPSLLARDDLMRANSASMLNQTVASTTGPSVAGFLVQLVSAPFAIAFDALSFVVSAVSSSLLREPARTPAAAGSRVRLSAGLRVLFAHPVLRPLTISATIGAIAGAVQGPLIVLYLVRELHWSPALVGVAITVAGAASVVGAAVAPAYSTRLGLGRAYLSGQVLASLGGVLLAMAATPLVFLARLLSGLGMPLYGVPQRTLRQSLVPEPLLGQTTATWRTLVIGGQTLGALTSGLLAGPLGLRLTLTLSTAGMLLGTLPVALSPLRRLSSTPTASASEYKPSRTT</sequence>
<keyword evidence="5 7" id="KW-1133">Transmembrane helix</keyword>
<dbReference type="EMBL" id="SLWM01000019">
    <property type="protein sequence ID" value="TCO15013.1"/>
    <property type="molecule type" value="Genomic_DNA"/>
</dbReference>
<dbReference type="CDD" id="cd06173">
    <property type="entry name" value="MFS_MefA_like"/>
    <property type="match status" value="1"/>
</dbReference>
<protein>
    <submittedName>
        <fullName evidence="9">Transmembrane secretion effector</fullName>
    </submittedName>
</protein>
<evidence type="ECO:0000256" key="1">
    <source>
        <dbReference type="ARBA" id="ARBA00004651"/>
    </source>
</evidence>
<reference evidence="9 10" key="1">
    <citation type="journal article" date="2015" name="Stand. Genomic Sci.">
        <title>Genomic Encyclopedia of Bacterial and Archaeal Type Strains, Phase III: the genomes of soil and plant-associated and newly described type strains.</title>
        <authorList>
            <person name="Whitman W.B."/>
            <person name="Woyke T."/>
            <person name="Klenk H.P."/>
            <person name="Zhou Y."/>
            <person name="Lilburn T.G."/>
            <person name="Beck B.J."/>
            <person name="De Vos P."/>
            <person name="Vandamme P."/>
            <person name="Eisen J.A."/>
            <person name="Garrity G."/>
            <person name="Hugenholtz P."/>
            <person name="Kyrpides N.C."/>
        </authorList>
    </citation>
    <scope>NUCLEOTIDE SEQUENCE [LARGE SCALE GENOMIC DNA]</scope>
    <source>
        <strain evidence="9 10">VKM Ac-2538</strain>
    </source>
</reference>
<evidence type="ECO:0000256" key="2">
    <source>
        <dbReference type="ARBA" id="ARBA00022448"/>
    </source>
</evidence>
<keyword evidence="2" id="KW-0813">Transport</keyword>
<keyword evidence="3" id="KW-1003">Cell membrane</keyword>
<comment type="caution">
    <text evidence="9">The sequence shown here is derived from an EMBL/GenBank/DDBJ whole genome shotgun (WGS) entry which is preliminary data.</text>
</comment>
<evidence type="ECO:0000256" key="4">
    <source>
        <dbReference type="ARBA" id="ARBA00022692"/>
    </source>
</evidence>
<feature type="transmembrane region" description="Helical" evidence="7">
    <location>
        <begin position="12"/>
        <end position="40"/>
    </location>
</feature>
<dbReference type="InterPro" id="IPR020846">
    <property type="entry name" value="MFS_dom"/>
</dbReference>
<dbReference type="SUPFAM" id="SSF103473">
    <property type="entry name" value="MFS general substrate transporter"/>
    <property type="match status" value="1"/>
</dbReference>
<feature type="transmembrane region" description="Helical" evidence="7">
    <location>
        <begin position="46"/>
        <end position="68"/>
    </location>
</feature>
<feature type="transmembrane region" description="Helical" evidence="7">
    <location>
        <begin position="75"/>
        <end position="99"/>
    </location>
</feature>
<evidence type="ECO:0000313" key="9">
    <source>
        <dbReference type="EMBL" id="TCO15013.1"/>
    </source>
</evidence>
<feature type="transmembrane region" description="Helical" evidence="7">
    <location>
        <begin position="105"/>
        <end position="130"/>
    </location>
</feature>
<feature type="transmembrane region" description="Helical" evidence="7">
    <location>
        <begin position="219"/>
        <end position="241"/>
    </location>
</feature>
<dbReference type="InterPro" id="IPR036259">
    <property type="entry name" value="MFS_trans_sf"/>
</dbReference>
<evidence type="ECO:0000259" key="8">
    <source>
        <dbReference type="PROSITE" id="PS50850"/>
    </source>
</evidence>
<evidence type="ECO:0000256" key="6">
    <source>
        <dbReference type="ARBA" id="ARBA00023136"/>
    </source>
</evidence>
<feature type="domain" description="Major facilitator superfamily (MFS) profile" evidence="8">
    <location>
        <begin position="215"/>
        <end position="410"/>
    </location>
</feature>
<feature type="transmembrane region" description="Helical" evidence="7">
    <location>
        <begin position="282"/>
        <end position="308"/>
    </location>
</feature>
<dbReference type="RefSeq" id="WP_132193709.1">
    <property type="nucleotide sequence ID" value="NZ_SLWM01000019.1"/>
</dbReference>
<dbReference type="Gene3D" id="1.20.1250.20">
    <property type="entry name" value="MFS general substrate transporter like domains"/>
    <property type="match status" value="1"/>
</dbReference>
<dbReference type="Pfam" id="PF05977">
    <property type="entry name" value="MFS_3"/>
    <property type="match status" value="1"/>
</dbReference>
<keyword evidence="4 7" id="KW-0812">Transmembrane</keyword>
<accession>A0ABY2BBN6</accession>
<proteinExistence type="predicted"/>
<dbReference type="Proteomes" id="UP000295818">
    <property type="component" value="Unassembled WGS sequence"/>
</dbReference>
<evidence type="ECO:0000256" key="3">
    <source>
        <dbReference type="ARBA" id="ARBA00022475"/>
    </source>
</evidence>
<comment type="subcellular location">
    <subcellularLocation>
        <location evidence="1">Cell membrane</location>
        <topology evidence="1">Multi-pass membrane protein</topology>
    </subcellularLocation>
</comment>
<name>A0ABY2BBN6_9ACTN</name>
<dbReference type="PANTHER" id="PTHR23513">
    <property type="entry name" value="INTEGRAL MEMBRANE EFFLUX PROTEIN-RELATED"/>
    <property type="match status" value="1"/>
</dbReference>
<dbReference type="PANTHER" id="PTHR23513:SF6">
    <property type="entry name" value="MAJOR FACILITATOR SUPERFAMILY ASSOCIATED DOMAIN-CONTAINING PROTEIN"/>
    <property type="match status" value="1"/>
</dbReference>
<keyword evidence="10" id="KW-1185">Reference proteome</keyword>
<feature type="transmembrane region" description="Helical" evidence="7">
    <location>
        <begin position="247"/>
        <end position="270"/>
    </location>
</feature>
<evidence type="ECO:0000256" key="7">
    <source>
        <dbReference type="SAM" id="Phobius"/>
    </source>
</evidence>
<keyword evidence="6 7" id="KW-0472">Membrane</keyword>
<evidence type="ECO:0000256" key="5">
    <source>
        <dbReference type="ARBA" id="ARBA00022989"/>
    </source>
</evidence>
<evidence type="ECO:0000313" key="10">
    <source>
        <dbReference type="Proteomes" id="UP000295818"/>
    </source>
</evidence>